<evidence type="ECO:0000313" key="2">
    <source>
        <dbReference type="EMBL" id="KAH7016634.1"/>
    </source>
</evidence>
<proteinExistence type="predicted"/>
<accession>A0ABQ8FRG4</accession>
<name>A0ABQ8FRG4_9PEZI</name>
<protein>
    <recommendedName>
        <fullName evidence="4">Transcription factor MADS-box</fullName>
    </recommendedName>
</protein>
<comment type="caution">
    <text evidence="2">The sequence shown here is derived from an EMBL/GenBank/DDBJ whole genome shotgun (WGS) entry which is preliminary data.</text>
</comment>
<dbReference type="Proteomes" id="UP000774617">
    <property type="component" value="Unassembled WGS sequence"/>
</dbReference>
<dbReference type="SUPFAM" id="SSF55455">
    <property type="entry name" value="SRF-like"/>
    <property type="match status" value="1"/>
</dbReference>
<gene>
    <name evidence="2" type="ORF">B0J12DRAFT_705646</name>
</gene>
<sequence length="125" mass="14070">MADKRASEQFRKRKKNYFRRALEISQQSGADIYVLIRRNGVHYSFNSTNSSAWPPDPKDLSSMKHNTNTAADLTLTASRDFNTKSGNRGGLRTKPSKLPKPLALKIPPELPLMKQPPVFRLSKGS</sequence>
<evidence type="ECO:0000313" key="3">
    <source>
        <dbReference type="Proteomes" id="UP000774617"/>
    </source>
</evidence>
<evidence type="ECO:0000256" key="1">
    <source>
        <dbReference type="SAM" id="MobiDB-lite"/>
    </source>
</evidence>
<dbReference type="InterPro" id="IPR036879">
    <property type="entry name" value="TF_MADSbox_sf"/>
</dbReference>
<keyword evidence="3" id="KW-1185">Reference proteome</keyword>
<evidence type="ECO:0008006" key="4">
    <source>
        <dbReference type="Google" id="ProtNLM"/>
    </source>
</evidence>
<reference evidence="2 3" key="1">
    <citation type="journal article" date="2021" name="Nat. Commun.">
        <title>Genetic determinants of endophytism in the Arabidopsis root mycobiome.</title>
        <authorList>
            <person name="Mesny F."/>
            <person name="Miyauchi S."/>
            <person name="Thiergart T."/>
            <person name="Pickel B."/>
            <person name="Atanasova L."/>
            <person name="Karlsson M."/>
            <person name="Huettel B."/>
            <person name="Barry K.W."/>
            <person name="Haridas S."/>
            <person name="Chen C."/>
            <person name="Bauer D."/>
            <person name="Andreopoulos W."/>
            <person name="Pangilinan J."/>
            <person name="LaButti K."/>
            <person name="Riley R."/>
            <person name="Lipzen A."/>
            <person name="Clum A."/>
            <person name="Drula E."/>
            <person name="Henrissat B."/>
            <person name="Kohler A."/>
            <person name="Grigoriev I.V."/>
            <person name="Martin F.M."/>
            <person name="Hacquard S."/>
        </authorList>
    </citation>
    <scope>NUCLEOTIDE SEQUENCE [LARGE SCALE GENOMIC DNA]</scope>
    <source>
        <strain evidence="2 3">MPI-SDFR-AT-0080</strain>
    </source>
</reference>
<organism evidence="2 3">
    <name type="scientific">Macrophomina phaseolina</name>
    <dbReference type="NCBI Taxonomy" id="35725"/>
    <lineage>
        <taxon>Eukaryota</taxon>
        <taxon>Fungi</taxon>
        <taxon>Dikarya</taxon>
        <taxon>Ascomycota</taxon>
        <taxon>Pezizomycotina</taxon>
        <taxon>Dothideomycetes</taxon>
        <taxon>Dothideomycetes incertae sedis</taxon>
        <taxon>Botryosphaeriales</taxon>
        <taxon>Botryosphaeriaceae</taxon>
        <taxon>Macrophomina</taxon>
    </lineage>
</organism>
<dbReference type="EMBL" id="JAGTJR010000074">
    <property type="protein sequence ID" value="KAH7016634.1"/>
    <property type="molecule type" value="Genomic_DNA"/>
</dbReference>
<feature type="region of interest" description="Disordered" evidence="1">
    <location>
        <begin position="70"/>
        <end position="105"/>
    </location>
</feature>